<evidence type="ECO:0000256" key="2">
    <source>
        <dbReference type="ARBA" id="ARBA00022723"/>
    </source>
</evidence>
<dbReference type="InterPro" id="IPR050572">
    <property type="entry name" value="Fe-S_Ferredoxin"/>
</dbReference>
<dbReference type="SUPFAM" id="SSF54862">
    <property type="entry name" value="4Fe-4S ferredoxins"/>
    <property type="match status" value="1"/>
</dbReference>
<keyword evidence="2" id="KW-0479">Metal-binding</keyword>
<name>A0A645G9A8_9ZZZZ</name>
<dbReference type="PANTHER" id="PTHR43687">
    <property type="entry name" value="ADENYLYLSULFATE REDUCTASE, BETA SUBUNIT"/>
    <property type="match status" value="1"/>
</dbReference>
<dbReference type="EMBL" id="VSSQ01070824">
    <property type="protein sequence ID" value="MPN22562.1"/>
    <property type="molecule type" value="Genomic_DNA"/>
</dbReference>
<feature type="domain" description="4Fe-4S ferredoxin-type" evidence="5">
    <location>
        <begin position="20"/>
        <end position="49"/>
    </location>
</feature>
<gene>
    <name evidence="6" type="primary">rsxB_107</name>
    <name evidence="6" type="ORF">SDC9_169945</name>
</gene>
<dbReference type="InterPro" id="IPR017896">
    <property type="entry name" value="4Fe4S_Fe-S-bd"/>
</dbReference>
<dbReference type="PROSITE" id="PS00198">
    <property type="entry name" value="4FE4S_FER_1"/>
    <property type="match status" value="2"/>
</dbReference>
<accession>A0A645G9A8</accession>
<feature type="domain" description="4Fe-4S ferredoxin-type" evidence="5">
    <location>
        <begin position="50"/>
        <end position="74"/>
    </location>
</feature>
<dbReference type="AlphaFoldDB" id="A0A645G9A8"/>
<dbReference type="InterPro" id="IPR017900">
    <property type="entry name" value="4Fe4S_Fe_S_CS"/>
</dbReference>
<dbReference type="Gene3D" id="3.30.70.20">
    <property type="match status" value="1"/>
</dbReference>
<keyword evidence="3" id="KW-0408">Iron</keyword>
<dbReference type="PROSITE" id="PS51379">
    <property type="entry name" value="4FE4S_FER_2"/>
    <property type="match status" value="2"/>
</dbReference>
<evidence type="ECO:0000259" key="5">
    <source>
        <dbReference type="PROSITE" id="PS51379"/>
    </source>
</evidence>
<dbReference type="PANTHER" id="PTHR43687:SF1">
    <property type="entry name" value="FERREDOXIN III"/>
    <property type="match status" value="1"/>
</dbReference>
<protein>
    <submittedName>
        <fullName evidence="6">Electron transport complex subunit RsxB</fullName>
    </submittedName>
</protein>
<evidence type="ECO:0000256" key="1">
    <source>
        <dbReference type="ARBA" id="ARBA00022485"/>
    </source>
</evidence>
<reference evidence="6" key="1">
    <citation type="submission" date="2019-08" db="EMBL/GenBank/DDBJ databases">
        <authorList>
            <person name="Kucharzyk K."/>
            <person name="Murdoch R.W."/>
            <person name="Higgins S."/>
            <person name="Loffler F."/>
        </authorList>
    </citation>
    <scope>NUCLEOTIDE SEQUENCE</scope>
</reference>
<dbReference type="GO" id="GO:0051539">
    <property type="term" value="F:4 iron, 4 sulfur cluster binding"/>
    <property type="evidence" value="ECO:0007669"/>
    <property type="project" value="UniProtKB-KW"/>
</dbReference>
<organism evidence="6">
    <name type="scientific">bioreactor metagenome</name>
    <dbReference type="NCBI Taxonomy" id="1076179"/>
    <lineage>
        <taxon>unclassified sequences</taxon>
        <taxon>metagenomes</taxon>
        <taxon>ecological metagenomes</taxon>
    </lineage>
</organism>
<keyword evidence="1" id="KW-0004">4Fe-4S</keyword>
<comment type="caution">
    <text evidence="6">The sequence shown here is derived from an EMBL/GenBank/DDBJ whole genome shotgun (WGS) entry which is preliminary data.</text>
</comment>
<proteinExistence type="predicted"/>
<dbReference type="GO" id="GO:0046872">
    <property type="term" value="F:metal ion binding"/>
    <property type="evidence" value="ECO:0007669"/>
    <property type="project" value="UniProtKB-KW"/>
</dbReference>
<evidence type="ECO:0000256" key="4">
    <source>
        <dbReference type="ARBA" id="ARBA00023014"/>
    </source>
</evidence>
<dbReference type="Pfam" id="PF12838">
    <property type="entry name" value="Fer4_7"/>
    <property type="match status" value="1"/>
</dbReference>
<evidence type="ECO:0000256" key="3">
    <source>
        <dbReference type="ARBA" id="ARBA00023004"/>
    </source>
</evidence>
<keyword evidence="4" id="KW-0411">Iron-sulfur</keyword>
<sequence>MVKNADCENNINAQKRNETVFPKVSSEICIGCESCVDMCPRHAIIMDDGKAFILENICGNCRACVPVCPVGAIN</sequence>
<evidence type="ECO:0000313" key="6">
    <source>
        <dbReference type="EMBL" id="MPN22562.1"/>
    </source>
</evidence>